<organism evidence="3 4">
    <name type="scientific">Aphanomyces astaci</name>
    <name type="common">Crayfish plague agent</name>
    <dbReference type="NCBI Taxonomy" id="112090"/>
    <lineage>
        <taxon>Eukaryota</taxon>
        <taxon>Sar</taxon>
        <taxon>Stramenopiles</taxon>
        <taxon>Oomycota</taxon>
        <taxon>Saprolegniomycetes</taxon>
        <taxon>Saprolegniales</taxon>
        <taxon>Verrucalvaceae</taxon>
        <taxon>Aphanomyces</taxon>
    </lineage>
</organism>
<protein>
    <submittedName>
        <fullName evidence="3">Uncharacterized protein</fullName>
    </submittedName>
</protein>
<feature type="transmembrane region" description="Helical" evidence="2">
    <location>
        <begin position="183"/>
        <end position="205"/>
    </location>
</feature>
<feature type="region of interest" description="Disordered" evidence="1">
    <location>
        <begin position="1"/>
        <end position="30"/>
    </location>
</feature>
<sequence length="218" mass="24432">MATAPAESAEDGMPRRSSSSEGSEEEYKALDSPSSVHLHDDLGFRLPGAPLLSLPDNQTWRIRTTTPRLFSLHFFLQRALRFRHVFEFPSSLLAHHTSSVVPHDVVTLVESFLTDVLSHKSLWRHPRVLAFVEYSALRFDPLAGDSLVEGWVKMRYVPSRKGTLHGRHSFIGFHFTKDNLMRVAEIAVVVSLCVIIPFGVFYSFVAASSADSVSELHT</sequence>
<accession>A0A3R7EID1</accession>
<name>A0A3R7EID1_APHAT</name>
<gene>
    <name evidence="3" type="ORF">DYB35_012418</name>
</gene>
<comment type="caution">
    <text evidence="3">The sequence shown here is derived from an EMBL/GenBank/DDBJ whole genome shotgun (WGS) entry which is preliminary data.</text>
</comment>
<feature type="non-terminal residue" evidence="3">
    <location>
        <position position="218"/>
    </location>
</feature>
<proteinExistence type="predicted"/>
<dbReference type="AlphaFoldDB" id="A0A3R7EID1"/>
<dbReference type="Proteomes" id="UP000285712">
    <property type="component" value="Unassembled WGS sequence"/>
</dbReference>
<evidence type="ECO:0000256" key="2">
    <source>
        <dbReference type="SAM" id="Phobius"/>
    </source>
</evidence>
<evidence type="ECO:0000313" key="3">
    <source>
        <dbReference type="EMBL" id="RHZ01152.1"/>
    </source>
</evidence>
<keyword evidence="2" id="KW-0812">Transmembrane</keyword>
<dbReference type="EMBL" id="QUTG01000848">
    <property type="protein sequence ID" value="RHZ01152.1"/>
    <property type="molecule type" value="Genomic_DNA"/>
</dbReference>
<evidence type="ECO:0000256" key="1">
    <source>
        <dbReference type="SAM" id="MobiDB-lite"/>
    </source>
</evidence>
<dbReference type="VEuPathDB" id="FungiDB:H257_09751"/>
<keyword evidence="2" id="KW-1133">Transmembrane helix</keyword>
<keyword evidence="2" id="KW-0472">Membrane</keyword>
<evidence type="ECO:0000313" key="4">
    <source>
        <dbReference type="Proteomes" id="UP000285712"/>
    </source>
</evidence>
<reference evidence="3 4" key="1">
    <citation type="submission" date="2018-08" db="EMBL/GenBank/DDBJ databases">
        <title>Aphanomyces genome sequencing and annotation.</title>
        <authorList>
            <person name="Minardi D."/>
            <person name="Oidtmann B."/>
            <person name="Van Der Giezen M."/>
            <person name="Studholme D.J."/>
        </authorList>
    </citation>
    <scope>NUCLEOTIDE SEQUENCE [LARGE SCALE GENOMIC DNA]</scope>
    <source>
        <strain evidence="3 4">Sv</strain>
    </source>
</reference>